<dbReference type="Proteomes" id="UP001264335">
    <property type="component" value="Unassembled WGS sequence"/>
</dbReference>
<dbReference type="EMBL" id="RYZS01000001">
    <property type="protein sequence ID" value="RVU94928.1"/>
    <property type="molecule type" value="Genomic_DNA"/>
</dbReference>
<evidence type="ECO:0008006" key="6">
    <source>
        <dbReference type="Google" id="ProtNLM"/>
    </source>
</evidence>
<accession>A0A437UMT8</accession>
<reference evidence="2 5" key="2">
    <citation type="submission" date="2023-03" db="EMBL/GenBank/DDBJ databases">
        <authorList>
            <person name="Shen W."/>
            <person name="Cai J."/>
        </authorList>
    </citation>
    <scope>NUCLEOTIDE SEQUENCE [LARGE SCALE GENOMIC DNA]</scope>
    <source>
        <strain evidence="2 5">Y2</strain>
    </source>
</reference>
<gene>
    <name evidence="3" type="ORF">EK398_08715</name>
    <name evidence="2" type="ORF">P7D79_02470</name>
</gene>
<dbReference type="AlphaFoldDB" id="A0A437UMT8"/>
<comment type="caution">
    <text evidence="3">The sequence shown here is derived from an EMBL/GenBank/DDBJ whole genome shotgun (WGS) entry which is preliminary data.</text>
</comment>
<proteinExistence type="predicted"/>
<dbReference type="Proteomes" id="UP000288388">
    <property type="component" value="Unassembled WGS sequence"/>
</dbReference>
<evidence type="ECO:0000313" key="5">
    <source>
        <dbReference type="Proteomes" id="UP001264335"/>
    </source>
</evidence>
<dbReference type="EMBL" id="JARPWY010000004">
    <property type="protein sequence ID" value="MDT2513091.1"/>
    <property type="molecule type" value="Genomic_DNA"/>
</dbReference>
<reference evidence="3 4" key="1">
    <citation type="submission" date="2018-12" db="EMBL/GenBank/DDBJ databases">
        <title>A novel vanA-carrying plasmid in a clinical isolate of Enterococcus avium.</title>
        <authorList>
            <person name="Bernasconi O.J."/>
            <person name="Luzzaro F."/>
            <person name="Endimiani A."/>
        </authorList>
    </citation>
    <scope>NUCLEOTIDE SEQUENCE [LARGE SCALE GENOMIC DNA]</scope>
    <source>
        <strain evidence="3 4">LC0559/18</strain>
    </source>
</reference>
<evidence type="ECO:0000313" key="3">
    <source>
        <dbReference type="EMBL" id="RVU94928.1"/>
    </source>
</evidence>
<feature type="transmembrane region" description="Helical" evidence="1">
    <location>
        <begin position="34"/>
        <end position="54"/>
    </location>
</feature>
<keyword evidence="1" id="KW-1133">Transmembrane helix</keyword>
<feature type="transmembrane region" description="Helical" evidence="1">
    <location>
        <begin position="7"/>
        <end position="28"/>
    </location>
</feature>
<feature type="transmembrane region" description="Helical" evidence="1">
    <location>
        <begin position="118"/>
        <end position="141"/>
    </location>
</feature>
<name>A0A437UMT8_ENTAV</name>
<dbReference type="GeneID" id="69567736"/>
<protein>
    <recommendedName>
        <fullName evidence="6">DUF2178 domain-containing protein</fullName>
    </recommendedName>
</protein>
<keyword evidence="1" id="KW-0812">Transmembrane</keyword>
<sequence length="148" mass="16962">MKKSMLYTGFVYFFVGIMSLVIALTTAYPLEPLLWGITGAGIAPGVLLIAKYFYWTNPARRADYEARLKNEAIQLNDERKIMLRDKSGRLAYIAMMLLQLVLTFVFSILSILEYFYPFSKYACIGLSILLIIQYVFGIVAYRRLSKSL</sequence>
<feature type="transmembrane region" description="Helical" evidence="1">
    <location>
        <begin position="90"/>
        <end position="112"/>
    </location>
</feature>
<organism evidence="3 4">
    <name type="scientific">Enterococcus avium</name>
    <name type="common">Streptococcus avium</name>
    <dbReference type="NCBI Taxonomy" id="33945"/>
    <lineage>
        <taxon>Bacteria</taxon>
        <taxon>Bacillati</taxon>
        <taxon>Bacillota</taxon>
        <taxon>Bacilli</taxon>
        <taxon>Lactobacillales</taxon>
        <taxon>Enterococcaceae</taxon>
        <taxon>Enterococcus</taxon>
    </lineage>
</organism>
<dbReference type="RefSeq" id="WP_016182106.1">
    <property type="nucleotide sequence ID" value="NZ_CAAKNX010000161.1"/>
</dbReference>
<evidence type="ECO:0000313" key="2">
    <source>
        <dbReference type="EMBL" id="MDT2513091.1"/>
    </source>
</evidence>
<keyword evidence="1" id="KW-0472">Membrane</keyword>
<evidence type="ECO:0000256" key="1">
    <source>
        <dbReference type="SAM" id="Phobius"/>
    </source>
</evidence>
<evidence type="ECO:0000313" key="4">
    <source>
        <dbReference type="Proteomes" id="UP000288388"/>
    </source>
</evidence>